<dbReference type="Ensembl" id="ENSTMTT00000028003.1">
    <property type="protein sequence ID" value="ENSTMTP00000027027.1"/>
    <property type="gene ID" value="ENSTMTG00000019752.1"/>
</dbReference>
<keyword evidence="4" id="KW-1185">Reference proteome</keyword>
<protein>
    <recommendedName>
        <fullName evidence="2">PEHE domain-containing protein</fullName>
    </recommendedName>
</protein>
<feature type="region of interest" description="Disordered" evidence="1">
    <location>
        <begin position="709"/>
        <end position="729"/>
    </location>
</feature>
<dbReference type="InParanoid" id="A0A674K3N1"/>
<feature type="region of interest" description="Disordered" evidence="1">
    <location>
        <begin position="185"/>
        <end position="223"/>
    </location>
</feature>
<dbReference type="InterPro" id="IPR026180">
    <property type="entry name" value="NSL1"/>
</dbReference>
<feature type="compositionally biased region" description="Low complexity" evidence="1">
    <location>
        <begin position="605"/>
        <end position="617"/>
    </location>
</feature>
<feature type="region of interest" description="Disordered" evidence="1">
    <location>
        <begin position="814"/>
        <end position="857"/>
    </location>
</feature>
<dbReference type="PROSITE" id="PS52052">
    <property type="entry name" value="PEHE"/>
    <property type="match status" value="1"/>
</dbReference>
<organism evidence="3 4">
    <name type="scientific">Terrapene triunguis</name>
    <name type="common">Three-toed box turtle</name>
    <dbReference type="NCBI Taxonomy" id="2587831"/>
    <lineage>
        <taxon>Eukaryota</taxon>
        <taxon>Metazoa</taxon>
        <taxon>Chordata</taxon>
        <taxon>Craniata</taxon>
        <taxon>Vertebrata</taxon>
        <taxon>Euteleostomi</taxon>
        <taxon>Archelosauria</taxon>
        <taxon>Testudinata</taxon>
        <taxon>Testudines</taxon>
        <taxon>Cryptodira</taxon>
        <taxon>Durocryptodira</taxon>
        <taxon>Testudinoidea</taxon>
        <taxon>Emydidae</taxon>
        <taxon>Terrapene</taxon>
    </lineage>
</organism>
<dbReference type="PANTHER" id="PTHR22443">
    <property type="entry name" value="NON-SPECIFIC LETHAL 1, ISOFORM M"/>
    <property type="match status" value="1"/>
</dbReference>
<dbReference type="PANTHER" id="PTHR22443:SF17">
    <property type="entry name" value="KAT8 REGULATORY NSL COMPLEX SUBUNIT 1-LIKE"/>
    <property type="match status" value="1"/>
</dbReference>
<feature type="compositionally biased region" description="Polar residues" evidence="1">
    <location>
        <begin position="822"/>
        <end position="847"/>
    </location>
</feature>
<feature type="domain" description="PEHE" evidence="2">
    <location>
        <begin position="653"/>
        <end position="794"/>
    </location>
</feature>
<dbReference type="Proteomes" id="UP000472274">
    <property type="component" value="Unplaced"/>
</dbReference>
<dbReference type="GeneTree" id="ENSGT00530000063688"/>
<evidence type="ECO:0000259" key="2">
    <source>
        <dbReference type="PROSITE" id="PS52052"/>
    </source>
</evidence>
<reference evidence="3" key="2">
    <citation type="submission" date="2025-09" db="UniProtKB">
        <authorList>
            <consortium name="Ensembl"/>
        </authorList>
    </citation>
    <scope>IDENTIFICATION</scope>
</reference>
<dbReference type="GO" id="GO:0035035">
    <property type="term" value="F:histone acetyltransferase binding"/>
    <property type="evidence" value="ECO:0007669"/>
    <property type="project" value="TreeGrafter"/>
</dbReference>
<feature type="compositionally biased region" description="Polar residues" evidence="1">
    <location>
        <begin position="290"/>
        <end position="299"/>
    </location>
</feature>
<feature type="compositionally biased region" description="Low complexity" evidence="1">
    <location>
        <begin position="185"/>
        <end position="198"/>
    </location>
</feature>
<sequence>MCWAGGGGVGRGLPAWGGGGAVYARARGGGPDWARGERRRSWALYCPGSAVGRWLWRERGARQNLRLPWRARAPRDASLSVPFGPRMAAAMAPALPEPPSEVPPDQEAAVRGRQAALWGRARSLCRRLRALQAQQVERHVRQQLAGLVRYMGRAAPAGLPRVLGPDLRQLAASATARLRAAQGACDSDATESSSSSGGSSCGSGGETDSESPEEERPVPTPAAHHRAECQWAMERAAIICQWTWLQAQISDLEYRIRQQTDIYKQLRANKGPVVLGGDQQPEDLMKQQGRLGSTSVVNSRRNKGLPHSSSSIQKVPSGERPCDLSPCIPSYFMNNVEKQSSRLTQSLGNPMCQSPSCTPISGSPGPPKACTSPHQVNGKINCLHTSRSNNISLASLEAEEILKQKRLDSLATVPSVPDNSCVAARIRPICRYKKRKLVRANTVSLLSKKPQKPLTMKCSCEWPSTCILCGCKTSIQAIDPDTMSLEERIALLDSGFHPILSFSPDKPLHLHFETLLRDDRQHRLSHKLKALKMSHFGKKPQDLTNVFPKLGLSPLSASSSLFKVERQLKGTDNHSLLVSGSQTHKHSPLMHHLPSLYLETPPAPSSSQSPSTANSTTVSSKKRKVECSYDINNIVIPMSMAAATRVEKLQYKEILTPSWRVVEPKDVEPLDHMDFELEDTSDETYLNHHTKYEELERARWDSWAAAVSHKRGNRSSNKTDGRWTPQPASPDPGFNCLNDFLYMHPSMGSHSPEPFNILHPLSIKNRTRVPLSCTEDTRLSPEILNEVIQSVQPWEPRTFPLSDTAYEALLEQPSEDGCKQSGDFQQWDSSNKQGIGTNSIDSGISNSKEPRVSDMDLQTEGNRSLEVFTDQQCFPGRLFNNR</sequence>
<dbReference type="AlphaFoldDB" id="A0A674K3N1"/>
<evidence type="ECO:0000313" key="4">
    <source>
        <dbReference type="Proteomes" id="UP000472274"/>
    </source>
</evidence>
<dbReference type="Gene3D" id="6.10.250.3170">
    <property type="match status" value="1"/>
</dbReference>
<name>A0A674K3N1_9SAUR</name>
<evidence type="ECO:0000256" key="1">
    <source>
        <dbReference type="SAM" id="MobiDB-lite"/>
    </source>
</evidence>
<feature type="region of interest" description="Disordered" evidence="1">
    <location>
        <begin position="595"/>
        <end position="622"/>
    </location>
</feature>
<reference evidence="3" key="1">
    <citation type="submission" date="2025-08" db="UniProtKB">
        <authorList>
            <consortium name="Ensembl"/>
        </authorList>
    </citation>
    <scope>IDENTIFICATION</scope>
</reference>
<feature type="region of interest" description="Disordered" evidence="1">
    <location>
        <begin position="288"/>
        <end position="320"/>
    </location>
</feature>
<gene>
    <name evidence="3" type="primary">LOC112102487</name>
</gene>
<dbReference type="InterPro" id="IPR029332">
    <property type="entry name" value="PEHE_dom"/>
</dbReference>
<dbReference type="SMART" id="SM01300">
    <property type="entry name" value="PEHE"/>
    <property type="match status" value="1"/>
</dbReference>
<proteinExistence type="predicted"/>
<dbReference type="Pfam" id="PF15275">
    <property type="entry name" value="PEHE"/>
    <property type="match status" value="1"/>
</dbReference>
<accession>A0A674K3N1</accession>
<evidence type="ECO:0000313" key="3">
    <source>
        <dbReference type="Ensembl" id="ENSTMTP00000027027.1"/>
    </source>
</evidence>
<dbReference type="GO" id="GO:0044545">
    <property type="term" value="C:NSL complex"/>
    <property type="evidence" value="ECO:0007669"/>
    <property type="project" value="TreeGrafter"/>
</dbReference>